<dbReference type="InterPro" id="IPR043993">
    <property type="entry name" value="T4SS_pilin"/>
</dbReference>
<protein>
    <submittedName>
        <fullName evidence="2">Uncharacterized protein</fullName>
    </submittedName>
</protein>
<comment type="caution">
    <text evidence="2">The sequence shown here is derived from an EMBL/GenBank/DDBJ whole genome shotgun (WGS) entry which is preliminary data.</text>
</comment>
<dbReference type="Proteomes" id="UP000178450">
    <property type="component" value="Unassembled WGS sequence"/>
</dbReference>
<evidence type="ECO:0000256" key="1">
    <source>
        <dbReference type="SAM" id="Phobius"/>
    </source>
</evidence>
<feature type="transmembrane region" description="Helical" evidence="1">
    <location>
        <begin position="71"/>
        <end position="89"/>
    </location>
</feature>
<reference evidence="2 3" key="1">
    <citation type="journal article" date="2016" name="Nat. Commun.">
        <title>Thousands of microbial genomes shed light on interconnected biogeochemical processes in an aquifer system.</title>
        <authorList>
            <person name="Anantharaman K."/>
            <person name="Brown C.T."/>
            <person name="Hug L.A."/>
            <person name="Sharon I."/>
            <person name="Castelle C.J."/>
            <person name="Probst A.J."/>
            <person name="Thomas B.C."/>
            <person name="Singh A."/>
            <person name="Wilkins M.J."/>
            <person name="Karaoz U."/>
            <person name="Brodie E.L."/>
            <person name="Williams K.H."/>
            <person name="Hubbard S.S."/>
            <person name="Banfield J.F."/>
        </authorList>
    </citation>
    <scope>NUCLEOTIDE SEQUENCE [LARGE SCALE GENOMIC DNA]</scope>
</reference>
<gene>
    <name evidence="2" type="ORF">A2209_01510</name>
</gene>
<accession>A0A1F7KEY3</accession>
<keyword evidence="1" id="KW-0472">Membrane</keyword>
<organism evidence="2 3">
    <name type="scientific">Candidatus Roizmanbacteria bacterium RIFOXYA1_FULL_41_12</name>
    <dbReference type="NCBI Taxonomy" id="1802082"/>
    <lineage>
        <taxon>Bacteria</taxon>
        <taxon>Candidatus Roizmaniibacteriota</taxon>
    </lineage>
</organism>
<dbReference type="AlphaFoldDB" id="A0A1F7KEY3"/>
<feature type="transmembrane region" description="Helical" evidence="1">
    <location>
        <begin position="32"/>
        <end position="51"/>
    </location>
</feature>
<keyword evidence="1" id="KW-0812">Transmembrane</keyword>
<proteinExistence type="predicted"/>
<keyword evidence="1" id="KW-1133">Transmembrane helix</keyword>
<evidence type="ECO:0000313" key="3">
    <source>
        <dbReference type="Proteomes" id="UP000178450"/>
    </source>
</evidence>
<evidence type="ECO:0000313" key="2">
    <source>
        <dbReference type="EMBL" id="OGK66411.1"/>
    </source>
</evidence>
<name>A0A1F7KEY3_9BACT</name>
<dbReference type="Pfam" id="PF18895">
    <property type="entry name" value="T4SS_pilin"/>
    <property type="match status" value="1"/>
</dbReference>
<dbReference type="EMBL" id="MGBG01000007">
    <property type="protein sequence ID" value="OGK66411.1"/>
    <property type="molecule type" value="Genomic_DNA"/>
</dbReference>
<sequence length="98" mass="10919">MEKILAQSLQIGGQTITGPVNKFNNLADIINAVLKIVFPLALFILFVFLLWSGFDMVRNLGNPKLVESAKLRITNAVIGIILLAVSYWLSEIVIKIFF</sequence>